<dbReference type="EMBL" id="QPFP01000015">
    <property type="protein sequence ID" value="TEB32295.1"/>
    <property type="molecule type" value="Genomic_DNA"/>
</dbReference>
<proteinExistence type="predicted"/>
<dbReference type="OrthoDB" id="3060725at2759"/>
<evidence type="ECO:0000313" key="3">
    <source>
        <dbReference type="Proteomes" id="UP000298030"/>
    </source>
</evidence>
<comment type="caution">
    <text evidence="2">The sequence shown here is derived from an EMBL/GenBank/DDBJ whole genome shotgun (WGS) entry which is preliminary data.</text>
</comment>
<gene>
    <name evidence="2" type="ORF">FA13DRAFT_1790632</name>
</gene>
<dbReference type="AlphaFoldDB" id="A0A4Y7TDQ3"/>
<feature type="region of interest" description="Disordered" evidence="1">
    <location>
        <begin position="184"/>
        <end position="247"/>
    </location>
</feature>
<feature type="compositionally biased region" description="Low complexity" evidence="1">
    <location>
        <begin position="189"/>
        <end position="200"/>
    </location>
</feature>
<feature type="compositionally biased region" description="Basic residues" evidence="1">
    <location>
        <begin position="438"/>
        <end position="452"/>
    </location>
</feature>
<dbReference type="Proteomes" id="UP000298030">
    <property type="component" value="Unassembled WGS sequence"/>
</dbReference>
<organism evidence="2 3">
    <name type="scientific">Coprinellus micaceus</name>
    <name type="common">Glistening ink-cap mushroom</name>
    <name type="synonym">Coprinus micaceus</name>
    <dbReference type="NCBI Taxonomy" id="71717"/>
    <lineage>
        <taxon>Eukaryota</taxon>
        <taxon>Fungi</taxon>
        <taxon>Dikarya</taxon>
        <taxon>Basidiomycota</taxon>
        <taxon>Agaricomycotina</taxon>
        <taxon>Agaricomycetes</taxon>
        <taxon>Agaricomycetidae</taxon>
        <taxon>Agaricales</taxon>
        <taxon>Agaricineae</taxon>
        <taxon>Psathyrellaceae</taxon>
        <taxon>Coprinellus</taxon>
    </lineage>
</organism>
<reference evidence="2 3" key="1">
    <citation type="journal article" date="2019" name="Nat. Ecol. Evol.">
        <title>Megaphylogeny resolves global patterns of mushroom evolution.</title>
        <authorList>
            <person name="Varga T."/>
            <person name="Krizsan K."/>
            <person name="Foldi C."/>
            <person name="Dima B."/>
            <person name="Sanchez-Garcia M."/>
            <person name="Sanchez-Ramirez S."/>
            <person name="Szollosi G.J."/>
            <person name="Szarkandi J.G."/>
            <person name="Papp V."/>
            <person name="Albert L."/>
            <person name="Andreopoulos W."/>
            <person name="Angelini C."/>
            <person name="Antonin V."/>
            <person name="Barry K.W."/>
            <person name="Bougher N.L."/>
            <person name="Buchanan P."/>
            <person name="Buyck B."/>
            <person name="Bense V."/>
            <person name="Catcheside P."/>
            <person name="Chovatia M."/>
            <person name="Cooper J."/>
            <person name="Damon W."/>
            <person name="Desjardin D."/>
            <person name="Finy P."/>
            <person name="Geml J."/>
            <person name="Haridas S."/>
            <person name="Hughes K."/>
            <person name="Justo A."/>
            <person name="Karasinski D."/>
            <person name="Kautmanova I."/>
            <person name="Kiss B."/>
            <person name="Kocsube S."/>
            <person name="Kotiranta H."/>
            <person name="LaButti K.M."/>
            <person name="Lechner B.E."/>
            <person name="Liimatainen K."/>
            <person name="Lipzen A."/>
            <person name="Lukacs Z."/>
            <person name="Mihaltcheva S."/>
            <person name="Morgado L.N."/>
            <person name="Niskanen T."/>
            <person name="Noordeloos M.E."/>
            <person name="Ohm R.A."/>
            <person name="Ortiz-Santana B."/>
            <person name="Ovrebo C."/>
            <person name="Racz N."/>
            <person name="Riley R."/>
            <person name="Savchenko A."/>
            <person name="Shiryaev A."/>
            <person name="Soop K."/>
            <person name="Spirin V."/>
            <person name="Szebenyi C."/>
            <person name="Tomsovsky M."/>
            <person name="Tulloss R.E."/>
            <person name="Uehling J."/>
            <person name="Grigoriev I.V."/>
            <person name="Vagvolgyi C."/>
            <person name="Papp T."/>
            <person name="Martin F.M."/>
            <person name="Miettinen O."/>
            <person name="Hibbett D.S."/>
            <person name="Nagy L.G."/>
        </authorList>
    </citation>
    <scope>NUCLEOTIDE SEQUENCE [LARGE SCALE GENOMIC DNA]</scope>
    <source>
        <strain evidence="2 3">FP101781</strain>
    </source>
</reference>
<evidence type="ECO:0000256" key="1">
    <source>
        <dbReference type="SAM" id="MobiDB-lite"/>
    </source>
</evidence>
<feature type="region of interest" description="Disordered" evidence="1">
    <location>
        <begin position="341"/>
        <end position="463"/>
    </location>
</feature>
<protein>
    <submittedName>
        <fullName evidence="2">Uncharacterized protein</fullName>
    </submittedName>
</protein>
<name>A0A4Y7TDQ3_COPMI</name>
<sequence length="463" mass="50848">MSQQSTNSAVSSSAMFAQRLNGGLYAEVANKLKALRTTFLGNAIFNKDFSPSIIEWSKNQMYRGLDHNEFRCNIFGQLASATDGTAIGAAGSFRFEGPNGQFEPVRDTTKVKDRFVLQCPTAAPENLANMFFNQIATLNDARDFDENVEKAERKDPFVYEQWTKCSVSEPSNEPADMLCINLGPKYTVPSNNKRSQSSSPPKKRLRRQDDNPQRESTASVARIEPPSPAKEVERVPGPVPPAAQVGDLYDPATQRDYTGPGFELEEAKLVQRDVRDIQGRLVHPKNYHDVLRPGSLLLINATLHCFIMPPNDRNKRERKFYQINAHSVRVVAVSDLEPECPRVQTTSGSRRNIKNGDGSASTQAYEDFTLVNASPLTSAGTPSTPGPSSQPSTSSTPSCSNPSSSTLEDTASADAAHEEGEVLDLPLEYVEEVIPSAKGKKPSTRRNANGKRGRGDTDDMEFD</sequence>
<keyword evidence="3" id="KW-1185">Reference proteome</keyword>
<evidence type="ECO:0000313" key="2">
    <source>
        <dbReference type="EMBL" id="TEB32295.1"/>
    </source>
</evidence>
<feature type="compositionally biased region" description="Low complexity" evidence="1">
    <location>
        <begin position="374"/>
        <end position="406"/>
    </location>
</feature>
<accession>A0A4Y7TDQ3</accession>